<dbReference type="InterPro" id="IPR006381">
    <property type="entry name" value="HAD-SF-IIB-MPGP"/>
</dbReference>
<gene>
    <name evidence="4" type="ORF">JAZ04_17535</name>
</gene>
<dbReference type="NCBIfam" id="TIGR01484">
    <property type="entry name" value="HAD-SF-IIB"/>
    <property type="match status" value="1"/>
</dbReference>
<accession>A0A9E4K6I2</accession>
<dbReference type="GO" id="GO:0005829">
    <property type="term" value="C:cytosol"/>
    <property type="evidence" value="ECO:0007669"/>
    <property type="project" value="TreeGrafter"/>
</dbReference>
<keyword evidence="2 4" id="KW-0378">Hydrolase</keyword>
<protein>
    <submittedName>
        <fullName evidence="4">HAD-IIB family hydrolase</fullName>
    </submittedName>
</protein>
<dbReference type="NCBIfam" id="TIGR01486">
    <property type="entry name" value="HAD-SF-IIB-MPGP"/>
    <property type="match status" value="1"/>
</dbReference>
<dbReference type="PANTHER" id="PTHR10000:SF8">
    <property type="entry name" value="HAD SUPERFAMILY HYDROLASE-LIKE, TYPE 3"/>
    <property type="match status" value="1"/>
</dbReference>
<comment type="caution">
    <text evidence="4">The sequence shown here is derived from an EMBL/GenBank/DDBJ whole genome shotgun (WGS) entry which is preliminary data.</text>
</comment>
<dbReference type="GO" id="GO:0000287">
    <property type="term" value="F:magnesium ion binding"/>
    <property type="evidence" value="ECO:0007669"/>
    <property type="project" value="UniProtKB-ARBA"/>
</dbReference>
<evidence type="ECO:0000256" key="2">
    <source>
        <dbReference type="ARBA" id="ARBA00022801"/>
    </source>
</evidence>
<dbReference type="SUPFAM" id="SSF56784">
    <property type="entry name" value="HAD-like"/>
    <property type="match status" value="1"/>
</dbReference>
<reference evidence="4" key="1">
    <citation type="journal article" date="2021" name="Proc. Natl. Acad. Sci. U.S.A.">
        <title>Global biogeography of chemosynthetic symbionts reveals both localized and globally distributed symbiont groups. .</title>
        <authorList>
            <person name="Osvatic J.T."/>
            <person name="Wilkins L.G.E."/>
            <person name="Leibrecht L."/>
            <person name="Leray M."/>
            <person name="Zauner S."/>
            <person name="Polzin J."/>
            <person name="Camacho Y."/>
            <person name="Gros O."/>
            <person name="van Gils J.A."/>
            <person name="Eisen J.A."/>
            <person name="Petersen J.M."/>
            <person name="Yuen B."/>
        </authorList>
    </citation>
    <scope>NUCLEOTIDE SEQUENCE</scope>
    <source>
        <strain evidence="4">MAGL173</strain>
    </source>
</reference>
<proteinExistence type="predicted"/>
<evidence type="ECO:0000256" key="3">
    <source>
        <dbReference type="ARBA" id="ARBA00022842"/>
    </source>
</evidence>
<organism evidence="4 5">
    <name type="scientific">Candidatus Thiodiazotropha lotti</name>
    <dbReference type="NCBI Taxonomy" id="2792787"/>
    <lineage>
        <taxon>Bacteria</taxon>
        <taxon>Pseudomonadati</taxon>
        <taxon>Pseudomonadota</taxon>
        <taxon>Gammaproteobacteria</taxon>
        <taxon>Chromatiales</taxon>
        <taxon>Sedimenticolaceae</taxon>
        <taxon>Candidatus Thiodiazotropha</taxon>
    </lineage>
</organism>
<dbReference type="InterPro" id="IPR006379">
    <property type="entry name" value="HAD-SF_hydro_IIB"/>
</dbReference>
<dbReference type="AlphaFoldDB" id="A0A9E4K6I2"/>
<evidence type="ECO:0000256" key="1">
    <source>
        <dbReference type="ARBA" id="ARBA00022723"/>
    </source>
</evidence>
<evidence type="ECO:0000313" key="5">
    <source>
        <dbReference type="Proteomes" id="UP000886687"/>
    </source>
</evidence>
<dbReference type="GO" id="GO:0051479">
    <property type="term" value="P:mannosylglycerate biosynthetic process"/>
    <property type="evidence" value="ECO:0007669"/>
    <property type="project" value="InterPro"/>
</dbReference>
<keyword evidence="1" id="KW-0479">Metal-binding</keyword>
<dbReference type="Gene3D" id="3.30.980.20">
    <property type="entry name" value="Putative mannosyl-3-phosphoglycerate phosphatase, domain 2"/>
    <property type="match status" value="1"/>
</dbReference>
<dbReference type="Pfam" id="PF08282">
    <property type="entry name" value="Hydrolase_3"/>
    <property type="match status" value="2"/>
</dbReference>
<name>A0A9E4K6I2_9GAMM</name>
<dbReference type="SFLD" id="SFLDS00003">
    <property type="entry name" value="Haloacid_Dehalogenase"/>
    <property type="match status" value="1"/>
</dbReference>
<evidence type="ECO:0000313" key="4">
    <source>
        <dbReference type="EMBL" id="MCG7940641.1"/>
    </source>
</evidence>
<dbReference type="Proteomes" id="UP000886687">
    <property type="component" value="Unassembled WGS sequence"/>
</dbReference>
<keyword evidence="3" id="KW-0460">Magnesium</keyword>
<sequence>MSIIPISGHKRAQSPIDGWLVFTDLDGTLLDHHSYDFSPALPALRLLKENRIPVIPVSSKTHAELNVHKAQLELDGPMVAENGSVIIYPNEEPQIAPPGYLMMRDFLVECRTDPDFDFIGFGDMSDQQVMDETGLDRDSAHLARQRLATEPLLWRGDRESLKRFQRKAESAGMKLLQGGRFLHLLSDTDKGQAVTHIVNHLRSRGQQINRTIALGDSDNDRAMLLAADTPIIVRKHDGSHMTLPERPDTKVTEEPGPAGWNQALLDLIQQFEER</sequence>
<dbReference type="InterPro" id="IPR023214">
    <property type="entry name" value="HAD_sf"/>
</dbReference>
<dbReference type="EMBL" id="JAEPDI010000014">
    <property type="protein sequence ID" value="MCG7940641.1"/>
    <property type="molecule type" value="Genomic_DNA"/>
</dbReference>
<dbReference type="Gene3D" id="3.40.50.1000">
    <property type="entry name" value="HAD superfamily/HAD-like"/>
    <property type="match status" value="1"/>
</dbReference>
<dbReference type="PANTHER" id="PTHR10000">
    <property type="entry name" value="PHOSPHOSERINE PHOSPHATASE"/>
    <property type="match status" value="1"/>
</dbReference>
<dbReference type="SFLD" id="SFLDG01140">
    <property type="entry name" value="C2.B:_Phosphomannomutase_and_P"/>
    <property type="match status" value="1"/>
</dbReference>
<dbReference type="GO" id="GO:0050531">
    <property type="term" value="F:mannosyl-3-phosphoglycerate phosphatase activity"/>
    <property type="evidence" value="ECO:0007669"/>
    <property type="project" value="InterPro"/>
</dbReference>
<dbReference type="InterPro" id="IPR036412">
    <property type="entry name" value="HAD-like_sf"/>
</dbReference>
<dbReference type="SFLD" id="SFLDG01142">
    <property type="entry name" value="C2.B.2:_Mannosyl-3-phosphoglyc"/>
    <property type="match status" value="1"/>
</dbReference>